<evidence type="ECO:0000313" key="4">
    <source>
        <dbReference type="Proteomes" id="UP000177698"/>
    </source>
</evidence>
<gene>
    <name evidence="3" type="ORF">A2954_04665</name>
</gene>
<dbReference type="PROSITE" id="PS50853">
    <property type="entry name" value="FN3"/>
    <property type="match status" value="1"/>
</dbReference>
<dbReference type="GO" id="GO:0046872">
    <property type="term" value="F:metal ion binding"/>
    <property type="evidence" value="ECO:0007669"/>
    <property type="project" value="InterPro"/>
</dbReference>
<keyword evidence="1" id="KW-0812">Transmembrane</keyword>
<keyword evidence="1" id="KW-1133">Transmembrane helix</keyword>
<name>A0A1F7IFX8_9BACT</name>
<proteinExistence type="predicted"/>
<dbReference type="SUPFAM" id="SSF49363">
    <property type="entry name" value="Purple acid phosphatase, N-terminal domain"/>
    <property type="match status" value="1"/>
</dbReference>
<protein>
    <recommendedName>
        <fullName evidence="2">Fibronectin type-III domain-containing protein</fullName>
    </recommendedName>
</protein>
<dbReference type="AlphaFoldDB" id="A0A1F7IFX8"/>
<keyword evidence="1" id="KW-0472">Membrane</keyword>
<organism evidence="3 4">
    <name type="scientific">Candidatus Roizmanbacteria bacterium RIFCSPLOWO2_01_FULL_37_12</name>
    <dbReference type="NCBI Taxonomy" id="1802056"/>
    <lineage>
        <taxon>Bacteria</taxon>
        <taxon>Candidatus Roizmaniibacteriota</taxon>
    </lineage>
</organism>
<accession>A0A1F7IFX8</accession>
<evidence type="ECO:0000259" key="2">
    <source>
        <dbReference type="PROSITE" id="PS50853"/>
    </source>
</evidence>
<dbReference type="Gene3D" id="2.60.40.10">
    <property type="entry name" value="Immunoglobulins"/>
    <property type="match status" value="1"/>
</dbReference>
<dbReference type="InterPro" id="IPR013783">
    <property type="entry name" value="Ig-like_fold"/>
</dbReference>
<dbReference type="Proteomes" id="UP000177698">
    <property type="component" value="Unassembled WGS sequence"/>
</dbReference>
<feature type="transmembrane region" description="Helical" evidence="1">
    <location>
        <begin position="6"/>
        <end position="30"/>
    </location>
</feature>
<dbReference type="InterPro" id="IPR008963">
    <property type="entry name" value="Purple_acid_Pase-like_N"/>
</dbReference>
<evidence type="ECO:0000256" key="1">
    <source>
        <dbReference type="SAM" id="Phobius"/>
    </source>
</evidence>
<dbReference type="EMBL" id="MGAG01000003">
    <property type="protein sequence ID" value="OGK42274.1"/>
    <property type="molecule type" value="Genomic_DNA"/>
</dbReference>
<feature type="domain" description="Fibronectin type-III" evidence="2">
    <location>
        <begin position="38"/>
        <end position="128"/>
    </location>
</feature>
<evidence type="ECO:0000313" key="3">
    <source>
        <dbReference type="EMBL" id="OGK42274.1"/>
    </source>
</evidence>
<comment type="caution">
    <text evidence="3">The sequence shown here is derived from an EMBL/GenBank/DDBJ whole genome shotgun (WGS) entry which is preliminary data.</text>
</comment>
<reference evidence="3 4" key="1">
    <citation type="journal article" date="2016" name="Nat. Commun.">
        <title>Thousands of microbial genomes shed light on interconnected biogeochemical processes in an aquifer system.</title>
        <authorList>
            <person name="Anantharaman K."/>
            <person name="Brown C.T."/>
            <person name="Hug L.A."/>
            <person name="Sharon I."/>
            <person name="Castelle C.J."/>
            <person name="Probst A.J."/>
            <person name="Thomas B.C."/>
            <person name="Singh A."/>
            <person name="Wilkins M.J."/>
            <person name="Karaoz U."/>
            <person name="Brodie E.L."/>
            <person name="Williams K.H."/>
            <person name="Hubbard S.S."/>
            <person name="Banfield J.F."/>
        </authorList>
    </citation>
    <scope>NUCLEOTIDE SEQUENCE [LARGE SCALE GENOMIC DNA]</scope>
</reference>
<sequence>MHFPKTPALITGIVLAFVMLIGGFMLVQLLPGRAADQQPRDVVVSDITTNSAKINFATGSKTQGVVEYGLTPTSLNLLAPESESDTSHELELTLLSEGTTYYFQITIGGKKFDNAGVPWTFSTKTSESLDSGKVSPSPIKTPTSAVRVLISDGPSPCEETVCEKIKLKLGKGCTTQDYMKCLKKNPPTQKPLTTP</sequence>
<dbReference type="GO" id="GO:0003993">
    <property type="term" value="F:acid phosphatase activity"/>
    <property type="evidence" value="ECO:0007669"/>
    <property type="project" value="InterPro"/>
</dbReference>
<dbReference type="InterPro" id="IPR003961">
    <property type="entry name" value="FN3_dom"/>
</dbReference>